<dbReference type="InterPro" id="IPR026028">
    <property type="entry name" value="V-type_ATPase_116kDa_su_euka"/>
</dbReference>
<evidence type="ECO:0000256" key="8">
    <source>
        <dbReference type="ARBA" id="ARBA00023136"/>
    </source>
</evidence>
<protein>
    <recommendedName>
        <fullName evidence="9">V-type proton ATPase subunit a</fullName>
    </recommendedName>
</protein>
<comment type="subcellular location">
    <subcellularLocation>
        <location evidence="1">Membrane</location>
        <topology evidence="1">Multi-pass membrane protein</topology>
    </subcellularLocation>
</comment>
<evidence type="ECO:0000256" key="6">
    <source>
        <dbReference type="ARBA" id="ARBA00022989"/>
    </source>
</evidence>
<dbReference type="GO" id="GO:0007035">
    <property type="term" value="P:vacuolar acidification"/>
    <property type="evidence" value="ECO:0007669"/>
    <property type="project" value="TreeGrafter"/>
</dbReference>
<dbReference type="GO" id="GO:0051117">
    <property type="term" value="F:ATPase binding"/>
    <property type="evidence" value="ECO:0007669"/>
    <property type="project" value="TreeGrafter"/>
</dbReference>
<dbReference type="PANTHER" id="PTHR11629:SF63">
    <property type="entry name" value="V-TYPE PROTON ATPASE SUBUNIT A"/>
    <property type="match status" value="1"/>
</dbReference>
<feature type="transmembrane region" description="Helical" evidence="9">
    <location>
        <begin position="511"/>
        <end position="529"/>
    </location>
</feature>
<dbReference type="EMBL" id="HBFC01005046">
    <property type="protein sequence ID" value="CAD8700103.1"/>
    <property type="molecule type" value="Transcribed_RNA"/>
</dbReference>
<feature type="transmembrane region" description="Helical" evidence="9">
    <location>
        <begin position="824"/>
        <end position="848"/>
    </location>
</feature>
<feature type="transmembrane region" description="Helical" evidence="9">
    <location>
        <begin position="697"/>
        <end position="716"/>
    </location>
</feature>
<reference evidence="12" key="1">
    <citation type="submission" date="2021-01" db="EMBL/GenBank/DDBJ databases">
        <authorList>
            <person name="Corre E."/>
            <person name="Pelletier E."/>
            <person name="Niang G."/>
            <person name="Scheremetjew M."/>
            <person name="Finn R."/>
            <person name="Kale V."/>
            <person name="Holt S."/>
            <person name="Cochrane G."/>
            <person name="Meng A."/>
            <person name="Brown T."/>
            <person name="Cohen L."/>
        </authorList>
    </citation>
    <scope>NUCLEOTIDE SEQUENCE</scope>
    <source>
        <strain evidence="12">SL-175</strain>
    </source>
</reference>
<feature type="region of interest" description="Disordered" evidence="11">
    <location>
        <begin position="143"/>
        <end position="166"/>
    </location>
</feature>
<keyword evidence="5 9" id="KW-0375">Hydrogen ion transport</keyword>
<name>A0A7S0S8Y9_9CHLO</name>
<keyword evidence="3 9" id="KW-0813">Transport</keyword>
<dbReference type="InterPro" id="IPR002490">
    <property type="entry name" value="V-ATPase_116kDa_su"/>
</dbReference>
<evidence type="ECO:0000256" key="3">
    <source>
        <dbReference type="ARBA" id="ARBA00022448"/>
    </source>
</evidence>
<evidence type="ECO:0000313" key="12">
    <source>
        <dbReference type="EMBL" id="CAD8700103.1"/>
    </source>
</evidence>
<evidence type="ECO:0000256" key="11">
    <source>
        <dbReference type="SAM" id="MobiDB-lite"/>
    </source>
</evidence>
<evidence type="ECO:0000256" key="5">
    <source>
        <dbReference type="ARBA" id="ARBA00022781"/>
    </source>
</evidence>
<evidence type="ECO:0000256" key="1">
    <source>
        <dbReference type="ARBA" id="ARBA00004141"/>
    </source>
</evidence>
<feature type="compositionally biased region" description="Basic and acidic residues" evidence="11">
    <location>
        <begin position="143"/>
        <end position="153"/>
    </location>
</feature>
<evidence type="ECO:0000256" key="10">
    <source>
        <dbReference type="SAM" id="Coils"/>
    </source>
</evidence>
<keyword evidence="4 9" id="KW-0812">Transmembrane</keyword>
<accession>A0A7S0S8Y9</accession>
<dbReference type="AlphaFoldDB" id="A0A7S0S8Y9"/>
<keyword evidence="6 9" id="KW-1133">Transmembrane helix</keyword>
<evidence type="ECO:0000256" key="2">
    <source>
        <dbReference type="ARBA" id="ARBA00009904"/>
    </source>
</evidence>
<comment type="function">
    <text evidence="9">Essential component of the vacuolar proton pump (V-ATPase), a multimeric enzyme that catalyzes the translocation of protons across the membranes. Required for assembly and activity of the V-ATPase.</text>
</comment>
<dbReference type="PIRSF" id="PIRSF001293">
    <property type="entry name" value="ATP6V0A1"/>
    <property type="match status" value="1"/>
</dbReference>
<feature type="coiled-coil region" evidence="10">
    <location>
        <begin position="84"/>
        <end position="118"/>
    </location>
</feature>
<dbReference type="PANTHER" id="PTHR11629">
    <property type="entry name" value="VACUOLAR PROTON ATPASES"/>
    <property type="match status" value="1"/>
</dbReference>
<gene>
    <name evidence="12" type="ORF">MANT1106_LOCUS2785</name>
</gene>
<feature type="compositionally biased region" description="Gly residues" evidence="11">
    <location>
        <begin position="155"/>
        <end position="166"/>
    </location>
</feature>
<feature type="transmembrane region" description="Helical" evidence="9">
    <location>
        <begin position="629"/>
        <end position="652"/>
    </location>
</feature>
<feature type="transmembrane region" description="Helical" evidence="9">
    <location>
        <begin position="596"/>
        <end position="617"/>
    </location>
</feature>
<keyword evidence="10" id="KW-0175">Coiled coil</keyword>
<keyword evidence="8 9" id="KW-0472">Membrane</keyword>
<comment type="similarity">
    <text evidence="2 9">Belongs to the V-ATPase 116 kDa subunit family.</text>
</comment>
<dbReference type="Pfam" id="PF01496">
    <property type="entry name" value="V_ATPase_I"/>
    <property type="match status" value="1"/>
</dbReference>
<proteinExistence type="inferred from homology"/>
<feature type="transmembrane region" description="Helical" evidence="9">
    <location>
        <begin position="467"/>
        <end position="490"/>
    </location>
</feature>
<dbReference type="GO" id="GO:0000220">
    <property type="term" value="C:vacuolar proton-transporting V-type ATPase, V0 domain"/>
    <property type="evidence" value="ECO:0007669"/>
    <property type="project" value="InterPro"/>
</dbReference>
<dbReference type="GO" id="GO:0046961">
    <property type="term" value="F:proton-transporting ATPase activity, rotational mechanism"/>
    <property type="evidence" value="ECO:0007669"/>
    <property type="project" value="InterPro"/>
</dbReference>
<sequence length="881" mass="96742">MMELFRSEEMQLVQLIVPAEAAHDTVSDLGEVGLLQFRDLNPDKSAFQRTYANQVKRCDEMLRKLRYFAEQITKAGLVAIPRPAPEQAYQLDELEAKLDELESEMRQINVNTEKLRRSHSELVELQLVLEKAGGFFDEARADANTHRDDRARDFGGAGGGGAGGGGGGSISMSGGVGLLGGMSGSSVMSDLESGAGGGSLGASLLGGGGGSGGGGGMGSGSYLEMQPDPKAVRLGFITGVLLTDKTAPFERVLFRATRGNMFLKQSPIEGKVEDPSTGEKVEKTVYVVFFAGERARAKILKICEAFGANRYPFPEDFSRQRQMNAEVTARLTELHSTLEASVRHRDSSLSSVGFQHEQWLTLVRREKAIYHTLNMFSIDVTRKCLVAEGWCPVSAKAQIQEALFRANRGSSAQVGTIFQPLATKEMPPTYFCTNKVTAVFQGIVEAYGVGRYREVNPTVFTIVTFPFLFAVMFGDFGHGVLMLMAAVYLVANEKKLGAKPLNEIIQMGFDGRYCILLMSIFSIYTGILYNECFSVPMTFLFGTTRWVCDPSDTSEGCQSQYTTGLTYAGTYPAGVDPIWHGTKSELPFLNSLKMKMSIIMGVTQMMLGIFMSLLNFLHTRDVLSIVCEFIPQVIFLGSLFGYLVILIIMKWVTPGATADLYHVMIYMFLSPGNGDCVGEGAGGTPGCPENVLFPGQAGFQVFLVLIALVSVPVMLFPKPFILKRRWEARMQGRAYGRIGDDVEEEVDSALDEHCHGGEFEFGDVLVHQMIHTIEFVLGAVSNTASYLRLWALSLAHAQLSAVFWDRVFMASVATQSPAAMVVGFAIWAAATMGVLMLMESLSAFLHALRLHWVEYQNKFYKGDGYKFNPFAFSVILNEEFE</sequence>
<organism evidence="12">
    <name type="scientific">Mantoniella antarctica</name>
    <dbReference type="NCBI Taxonomy" id="81844"/>
    <lineage>
        <taxon>Eukaryota</taxon>
        <taxon>Viridiplantae</taxon>
        <taxon>Chlorophyta</taxon>
        <taxon>Mamiellophyceae</taxon>
        <taxon>Mamiellales</taxon>
        <taxon>Mamiellaceae</taxon>
        <taxon>Mantoniella</taxon>
    </lineage>
</organism>
<evidence type="ECO:0000256" key="4">
    <source>
        <dbReference type="ARBA" id="ARBA00022692"/>
    </source>
</evidence>
<keyword evidence="7 9" id="KW-0406">Ion transport</keyword>
<evidence type="ECO:0000256" key="9">
    <source>
        <dbReference type="RuleBase" id="RU361189"/>
    </source>
</evidence>
<evidence type="ECO:0000256" key="7">
    <source>
        <dbReference type="ARBA" id="ARBA00023065"/>
    </source>
</evidence>